<reference evidence="1" key="1">
    <citation type="journal article" date="2014" name="Front. Microbiol.">
        <title>High frequency of phylogenetically diverse reductive dehalogenase-homologous genes in deep subseafloor sedimentary metagenomes.</title>
        <authorList>
            <person name="Kawai M."/>
            <person name="Futagami T."/>
            <person name="Toyoda A."/>
            <person name="Takaki Y."/>
            <person name="Nishi S."/>
            <person name="Hori S."/>
            <person name="Arai W."/>
            <person name="Tsubouchi T."/>
            <person name="Morono Y."/>
            <person name="Uchiyama I."/>
            <person name="Ito T."/>
            <person name="Fujiyama A."/>
            <person name="Inagaki F."/>
            <person name="Takami H."/>
        </authorList>
    </citation>
    <scope>NUCLEOTIDE SEQUENCE</scope>
    <source>
        <strain evidence="1">Expedition CK06-06</strain>
    </source>
</reference>
<name>X1UUY1_9ZZZZ</name>
<protein>
    <submittedName>
        <fullName evidence="1">Uncharacterized protein</fullName>
    </submittedName>
</protein>
<gene>
    <name evidence="1" type="ORF">S12H4_48324</name>
</gene>
<organism evidence="1">
    <name type="scientific">marine sediment metagenome</name>
    <dbReference type="NCBI Taxonomy" id="412755"/>
    <lineage>
        <taxon>unclassified sequences</taxon>
        <taxon>metagenomes</taxon>
        <taxon>ecological metagenomes</taxon>
    </lineage>
</organism>
<evidence type="ECO:0000313" key="1">
    <source>
        <dbReference type="EMBL" id="GAJ03686.1"/>
    </source>
</evidence>
<dbReference type="EMBL" id="BARW01030187">
    <property type="protein sequence ID" value="GAJ03686.1"/>
    <property type="molecule type" value="Genomic_DNA"/>
</dbReference>
<accession>X1UUY1</accession>
<feature type="non-terminal residue" evidence="1">
    <location>
        <position position="1"/>
    </location>
</feature>
<dbReference type="AlphaFoldDB" id="X1UUY1"/>
<comment type="caution">
    <text evidence="1">The sequence shown here is derived from an EMBL/GenBank/DDBJ whole genome shotgun (WGS) entry which is preliminary data.</text>
</comment>
<proteinExistence type="predicted"/>
<sequence length="48" mass="5838">REVERASVEYYDELAAKDPFVAEVLQSQREFAKAYRELQNFQYPYYVK</sequence>